<dbReference type="Pfam" id="PF14529">
    <property type="entry name" value="Exo_endo_phos_2"/>
    <property type="match status" value="1"/>
</dbReference>
<feature type="compositionally biased region" description="Low complexity" evidence="3">
    <location>
        <begin position="362"/>
        <end position="376"/>
    </location>
</feature>
<protein>
    <submittedName>
        <fullName evidence="6">Uncharacterized protein LOC113494074</fullName>
    </submittedName>
</protein>
<feature type="compositionally biased region" description="Basic and acidic residues" evidence="3">
    <location>
        <begin position="399"/>
        <end position="412"/>
    </location>
</feature>
<feature type="region of interest" description="Disordered" evidence="3">
    <location>
        <begin position="313"/>
        <end position="441"/>
    </location>
</feature>
<accession>A0A7E5VI63</accession>
<dbReference type="Gene3D" id="4.10.60.10">
    <property type="entry name" value="Zinc finger, CCHC-type"/>
    <property type="match status" value="1"/>
</dbReference>
<feature type="compositionally biased region" description="Polar residues" evidence="3">
    <location>
        <begin position="55"/>
        <end position="64"/>
    </location>
</feature>
<evidence type="ECO:0000313" key="5">
    <source>
        <dbReference type="Proteomes" id="UP000322000"/>
    </source>
</evidence>
<feature type="compositionally biased region" description="Pro residues" evidence="3">
    <location>
        <begin position="316"/>
        <end position="348"/>
    </location>
</feature>
<dbReference type="SUPFAM" id="SSF56219">
    <property type="entry name" value="DNase I-like"/>
    <property type="match status" value="1"/>
</dbReference>
<dbReference type="InterPro" id="IPR036875">
    <property type="entry name" value="Znf_CCHC_sf"/>
</dbReference>
<organism evidence="5 6">
    <name type="scientific">Trichoplusia ni</name>
    <name type="common">Cabbage looper</name>
    <dbReference type="NCBI Taxonomy" id="7111"/>
    <lineage>
        <taxon>Eukaryota</taxon>
        <taxon>Metazoa</taxon>
        <taxon>Ecdysozoa</taxon>
        <taxon>Arthropoda</taxon>
        <taxon>Hexapoda</taxon>
        <taxon>Insecta</taxon>
        <taxon>Pterygota</taxon>
        <taxon>Neoptera</taxon>
        <taxon>Endopterygota</taxon>
        <taxon>Lepidoptera</taxon>
        <taxon>Glossata</taxon>
        <taxon>Ditrysia</taxon>
        <taxon>Noctuoidea</taxon>
        <taxon>Noctuidae</taxon>
        <taxon>Plusiinae</taxon>
        <taxon>Trichoplusia</taxon>
    </lineage>
</organism>
<keyword evidence="2" id="KW-0175">Coiled coil</keyword>
<dbReference type="SMART" id="SM00343">
    <property type="entry name" value="ZnF_C2HC"/>
    <property type="match status" value="2"/>
</dbReference>
<feature type="compositionally biased region" description="Basic and acidic residues" evidence="3">
    <location>
        <begin position="44"/>
        <end position="54"/>
    </location>
</feature>
<feature type="compositionally biased region" description="Polar residues" evidence="3">
    <location>
        <begin position="95"/>
        <end position="105"/>
    </location>
</feature>
<gene>
    <name evidence="6" type="primary">LOC113494074</name>
</gene>
<feature type="region of interest" description="Disordered" evidence="3">
    <location>
        <begin position="124"/>
        <end position="149"/>
    </location>
</feature>
<keyword evidence="1" id="KW-0479">Metal-binding</keyword>
<proteinExistence type="predicted"/>
<dbReference type="Proteomes" id="UP000322000">
    <property type="component" value="Chromosome 5"/>
</dbReference>
<feature type="non-terminal residue" evidence="6">
    <location>
        <position position="861"/>
    </location>
</feature>
<dbReference type="GO" id="GO:0003824">
    <property type="term" value="F:catalytic activity"/>
    <property type="evidence" value="ECO:0007669"/>
    <property type="project" value="InterPro"/>
</dbReference>
<evidence type="ECO:0000256" key="3">
    <source>
        <dbReference type="SAM" id="MobiDB-lite"/>
    </source>
</evidence>
<feature type="compositionally biased region" description="Basic and acidic residues" evidence="3">
    <location>
        <begin position="135"/>
        <end position="149"/>
    </location>
</feature>
<dbReference type="SUPFAM" id="SSF57756">
    <property type="entry name" value="Retrovirus zinc finger-like domains"/>
    <property type="match status" value="1"/>
</dbReference>
<feature type="compositionally biased region" description="Basic and acidic residues" evidence="3">
    <location>
        <begin position="10"/>
        <end position="19"/>
    </location>
</feature>
<dbReference type="CDD" id="cd09077">
    <property type="entry name" value="R1-I-EN"/>
    <property type="match status" value="1"/>
</dbReference>
<keyword evidence="5" id="KW-1185">Reference proteome</keyword>
<dbReference type="InterPro" id="IPR036691">
    <property type="entry name" value="Endo/exonu/phosph_ase_sf"/>
</dbReference>
<dbReference type="KEGG" id="tnl:113494074"/>
<dbReference type="GeneID" id="113494074"/>
<dbReference type="InParanoid" id="A0A7E5VI63"/>
<evidence type="ECO:0000256" key="2">
    <source>
        <dbReference type="SAM" id="Coils"/>
    </source>
</evidence>
<dbReference type="InterPro" id="IPR001878">
    <property type="entry name" value="Znf_CCHC"/>
</dbReference>
<evidence type="ECO:0000313" key="6">
    <source>
        <dbReference type="RefSeq" id="XP_026728013.1"/>
    </source>
</evidence>
<feature type="region of interest" description="Disordered" evidence="3">
    <location>
        <begin position="1"/>
        <end position="111"/>
    </location>
</feature>
<dbReference type="InterPro" id="IPR005135">
    <property type="entry name" value="Endo/exonuclease/phosphatase"/>
</dbReference>
<keyword evidence="1" id="KW-0863">Zinc-finger</keyword>
<dbReference type="Gene3D" id="3.60.10.10">
    <property type="entry name" value="Endonuclease/exonuclease/phosphatase"/>
    <property type="match status" value="1"/>
</dbReference>
<sequence>MESTFKNPKNVKEVEEGRKTRSTVRQSLADDLVARSPQVVLERIASHQEKEKEPSCNSRDSSAGRSDRKRPRRDASEDRMSVGAYAASDCESEASIASSTRSRGNVTHGRYVGLHRQREAYRRLAAESAQSSDTLEDKAEEERQRRDARAAVRDLMSSGLQPLDPSSAKAKIEGSLMAILEVARTSKNIKGCLIKRLKDAVEEIQGGVRALTGPTAQKLMAENARLSKEVEELRDQMKSVQRQTAPAALDFEAMQRAIMVSVGTMMDAKLAGINNRLPPEPILRPPLAADRRRAEAEASGRGPKPAYSQVLRAAPAPKPAPKTAPRSAPTPVPKPAPRLAPKPTPTPDPKTAKGKAKTVAQPAPALVPAPEEAPVASTSETVVDGWTTVSKKKKGPKPKAPERPKAQPERRARAPPQKKKGGPKAVSGRQRRKRAQRQRRLARTAAVVLTITPEAEKEGLTYATVLTKARAGVDLNAMGVDMAVDPIRIRKAQTGARVLQLPKNVGQEAADEMAKKLEAIYGGDVRVTRPVRCAELRVSNLDDSVTREEILDVAARQSQCAPDRFKVGDLRPSPGQKFSAVLKCPLEAVPRLVTTRTQKFLVGWSSATVVQLEARPLKCYRCLALGHTRPVCMCPADRSGLCYRCAMPGHKAAVCKEPARCAICAELGRGAAHQMGSRGCAPPALIKKQMAALGKGNLNHCAGAQDLFLQSLAQWGIDIAVAAEPYYVASRPNWAGDLDGSVAIISALGADSRPLHTIRRGSGYVVVVWGPYAVVGAYFSPNRGLAEFESFLAELEALVRTLSPRPVILLGDLNAKSTAWGEPATDRRGELLEEWALGLDLALLNRGRVYTCVRQNGGSIV</sequence>
<evidence type="ECO:0000256" key="1">
    <source>
        <dbReference type="PROSITE-ProRule" id="PRU00047"/>
    </source>
</evidence>
<dbReference type="RefSeq" id="XP_026728013.1">
    <property type="nucleotide sequence ID" value="XM_026872212.1"/>
</dbReference>
<name>A0A7E5VI63_TRINI</name>
<reference evidence="6" key="1">
    <citation type="submission" date="2025-08" db="UniProtKB">
        <authorList>
            <consortium name="RefSeq"/>
        </authorList>
    </citation>
    <scope>IDENTIFICATION</scope>
</reference>
<dbReference type="AlphaFoldDB" id="A0A7E5VI63"/>
<feature type="domain" description="CCHC-type" evidence="4">
    <location>
        <begin position="642"/>
        <end position="657"/>
    </location>
</feature>
<feature type="coiled-coil region" evidence="2">
    <location>
        <begin position="216"/>
        <end position="243"/>
    </location>
</feature>
<keyword evidence="1" id="KW-0862">Zinc</keyword>
<dbReference type="OrthoDB" id="427960at2759"/>
<evidence type="ECO:0000259" key="4">
    <source>
        <dbReference type="PROSITE" id="PS50158"/>
    </source>
</evidence>
<dbReference type="GO" id="GO:0008270">
    <property type="term" value="F:zinc ion binding"/>
    <property type="evidence" value="ECO:0007669"/>
    <property type="project" value="UniProtKB-KW"/>
</dbReference>
<dbReference type="PROSITE" id="PS50158">
    <property type="entry name" value="ZF_CCHC"/>
    <property type="match status" value="1"/>
</dbReference>
<feature type="compositionally biased region" description="Basic residues" evidence="3">
    <location>
        <begin position="429"/>
        <end position="441"/>
    </location>
</feature>
<dbReference type="GO" id="GO:0003676">
    <property type="term" value="F:nucleic acid binding"/>
    <property type="evidence" value="ECO:0007669"/>
    <property type="project" value="InterPro"/>
</dbReference>